<dbReference type="PANTHER" id="PTHR30547:SF5">
    <property type="entry name" value="NUCLEASE YHCG-RELATED"/>
    <property type="match status" value="1"/>
</dbReference>
<feature type="domain" description="YhcG PDDEXK nuclease" evidence="1">
    <location>
        <begin position="199"/>
        <end position="350"/>
    </location>
</feature>
<dbReference type="Pfam" id="PF17761">
    <property type="entry name" value="DUF1016_N"/>
    <property type="match status" value="1"/>
</dbReference>
<sequence length="368" mass="42535">MITNLQLLAGKIHETNTYFLNKVYKQVNAAYTIRNWIIGYYIVEYEQDGEDRAAYGQHLFERLSQNLKVAGIKGMSATNLRLFRQFYLLYPQIHQTVSVEFENIGCQIVVDSPACKPPAICHPAGDLLDRLSFSHFIELFKANSDASRFFYEAEILRNSWSVRALQRAMSSLLFERTGLSDHREIRCERTSVDALVPEQFFRDPYLLEFLQLEDKAQYTECDLEAAIIDHLQSFLLELGKGFCFEARQKRITFDNTHYRIDLVFYHRILKCHVLVDLKLGDFSHADAGQMNVYLNYYRENESVSGDNPPIGIILCSGKNEALVRYATAGLTHKLFVSKYLINLPSEVELERILKEERGKVQKIKETAD</sequence>
<evidence type="ECO:0000259" key="1">
    <source>
        <dbReference type="Pfam" id="PF06250"/>
    </source>
</evidence>
<reference evidence="3 4" key="1">
    <citation type="submission" date="2024-03" db="EMBL/GenBank/DDBJ databases">
        <title>Chitinophaga caseinilytica sp. nov., a casein hydrolysing bacterium isolated from forest soil.</title>
        <authorList>
            <person name="Lee D.S."/>
            <person name="Han D.M."/>
            <person name="Baek J.H."/>
            <person name="Choi D.G."/>
            <person name="Jeon J.H."/>
            <person name="Jeon C.O."/>
        </authorList>
    </citation>
    <scope>NUCLEOTIDE SEQUENCE [LARGE SCALE GENOMIC DNA]</scope>
    <source>
        <strain evidence="3 4">KACC 19118</strain>
    </source>
</reference>
<dbReference type="EMBL" id="CP150096">
    <property type="protein sequence ID" value="WZN46768.1"/>
    <property type="molecule type" value="Genomic_DNA"/>
</dbReference>
<dbReference type="Proteomes" id="UP001449657">
    <property type="component" value="Chromosome"/>
</dbReference>
<dbReference type="PANTHER" id="PTHR30547">
    <property type="entry name" value="UNCHARACTERIZED PROTEIN YHCG-RELATED"/>
    <property type="match status" value="1"/>
</dbReference>
<protein>
    <submittedName>
        <fullName evidence="3">PDDEXK nuclease domain-containing protein</fullName>
    </submittedName>
</protein>
<keyword evidence="4" id="KW-1185">Reference proteome</keyword>
<name>A0ABZ2Z3N8_9BACT</name>
<evidence type="ECO:0000313" key="4">
    <source>
        <dbReference type="Proteomes" id="UP001449657"/>
    </source>
</evidence>
<dbReference type="Pfam" id="PF06250">
    <property type="entry name" value="YhcG_C"/>
    <property type="match status" value="1"/>
</dbReference>
<organism evidence="3 4">
    <name type="scientific">Chitinophaga caseinilytica</name>
    <dbReference type="NCBI Taxonomy" id="2267521"/>
    <lineage>
        <taxon>Bacteria</taxon>
        <taxon>Pseudomonadati</taxon>
        <taxon>Bacteroidota</taxon>
        <taxon>Chitinophagia</taxon>
        <taxon>Chitinophagales</taxon>
        <taxon>Chitinophagaceae</taxon>
        <taxon>Chitinophaga</taxon>
    </lineage>
</organism>
<feature type="domain" description="YhcG N-terminal" evidence="2">
    <location>
        <begin position="21"/>
        <end position="176"/>
    </location>
</feature>
<dbReference type="InterPro" id="IPR041527">
    <property type="entry name" value="YhcG_N"/>
</dbReference>
<dbReference type="Gene3D" id="3.40.1350.10">
    <property type="match status" value="1"/>
</dbReference>
<dbReference type="InterPro" id="IPR053148">
    <property type="entry name" value="PD-DEXK-like_domain"/>
</dbReference>
<evidence type="ECO:0000313" key="3">
    <source>
        <dbReference type="EMBL" id="WZN46768.1"/>
    </source>
</evidence>
<dbReference type="InterPro" id="IPR011856">
    <property type="entry name" value="tRNA_endonuc-like_dom_sf"/>
</dbReference>
<dbReference type="InterPro" id="IPR009362">
    <property type="entry name" value="YhcG_C"/>
</dbReference>
<gene>
    <name evidence="3" type="ORF">WJU22_01040</name>
</gene>
<evidence type="ECO:0000259" key="2">
    <source>
        <dbReference type="Pfam" id="PF17761"/>
    </source>
</evidence>
<proteinExistence type="predicted"/>
<accession>A0ABZ2Z3N8</accession>
<dbReference type="RefSeq" id="WP_341841450.1">
    <property type="nucleotide sequence ID" value="NZ_CP149792.1"/>
</dbReference>